<keyword evidence="13" id="KW-1185">Reference proteome</keyword>
<feature type="domain" description="Glycosyltransferase 2-like" evidence="11">
    <location>
        <begin position="29"/>
        <end position="200"/>
    </location>
</feature>
<dbReference type="InterPro" id="IPR029044">
    <property type="entry name" value="Nucleotide-diphossugar_trans"/>
</dbReference>
<accession>A0A5S4V5J5</accession>
<evidence type="ECO:0000313" key="12">
    <source>
        <dbReference type="EMBL" id="TYL52531.1"/>
    </source>
</evidence>
<dbReference type="GO" id="GO:0005886">
    <property type="term" value="C:plasma membrane"/>
    <property type="evidence" value="ECO:0007669"/>
    <property type="project" value="UniProtKB-SubCell"/>
</dbReference>
<evidence type="ECO:0000256" key="3">
    <source>
        <dbReference type="ARBA" id="ARBA00022676"/>
    </source>
</evidence>
<keyword evidence="2" id="KW-1003">Cell membrane</keyword>
<evidence type="ECO:0000256" key="8">
    <source>
        <dbReference type="ARBA" id="ARBA00038120"/>
    </source>
</evidence>
<comment type="caution">
    <text evidence="12">The sequence shown here is derived from an EMBL/GenBank/DDBJ whole genome shotgun (WGS) entry which is preliminary data.</text>
</comment>
<dbReference type="GO" id="GO:0016757">
    <property type="term" value="F:glycosyltransferase activity"/>
    <property type="evidence" value="ECO:0007669"/>
    <property type="project" value="UniProtKB-KW"/>
</dbReference>
<keyword evidence="4 12" id="KW-0808">Transferase</keyword>
<evidence type="ECO:0000256" key="7">
    <source>
        <dbReference type="ARBA" id="ARBA00037904"/>
    </source>
</evidence>
<reference evidence="12 13" key="1">
    <citation type="submission" date="2019-08" db="EMBL/GenBank/DDBJ databases">
        <authorList>
            <person name="Hu J."/>
        </authorList>
    </citation>
    <scope>NUCLEOTIDE SEQUENCE [LARGE SCALE GENOMIC DNA]</scope>
    <source>
        <strain evidence="12 13">NEAU-184</strain>
    </source>
</reference>
<dbReference type="InterPro" id="IPR001173">
    <property type="entry name" value="Glyco_trans_2-like"/>
</dbReference>
<organism evidence="12 13">
    <name type="scientific">Agromyces mariniharenae</name>
    <dbReference type="NCBI Taxonomy" id="2604423"/>
    <lineage>
        <taxon>Bacteria</taxon>
        <taxon>Bacillati</taxon>
        <taxon>Actinomycetota</taxon>
        <taxon>Actinomycetes</taxon>
        <taxon>Micrococcales</taxon>
        <taxon>Microbacteriaceae</taxon>
        <taxon>Agromyces</taxon>
    </lineage>
</organism>
<evidence type="ECO:0000256" key="5">
    <source>
        <dbReference type="ARBA" id="ARBA00023136"/>
    </source>
</evidence>
<comment type="pathway">
    <text evidence="7">Carotenoid biosynthesis; staphyloxanthin biosynthesis; staphyloxanthin from farnesyl diphosphate: step 4/5.</text>
</comment>
<proteinExistence type="inferred from homology"/>
<dbReference type="Proteomes" id="UP000325243">
    <property type="component" value="Unassembled WGS sequence"/>
</dbReference>
<gene>
    <name evidence="12" type="ORF">FYC51_01865</name>
</gene>
<evidence type="ECO:0000256" key="10">
    <source>
        <dbReference type="SAM" id="MobiDB-lite"/>
    </source>
</evidence>
<dbReference type="CDD" id="cd00761">
    <property type="entry name" value="Glyco_tranf_GTA_type"/>
    <property type="match status" value="1"/>
</dbReference>
<keyword evidence="5" id="KW-0472">Membrane</keyword>
<evidence type="ECO:0000256" key="9">
    <source>
        <dbReference type="ARBA" id="ARBA00040345"/>
    </source>
</evidence>
<dbReference type="SUPFAM" id="SSF53448">
    <property type="entry name" value="Nucleotide-diphospho-sugar transferases"/>
    <property type="match status" value="1"/>
</dbReference>
<comment type="function">
    <text evidence="6">Catalyzes the glycosylation of 4,4'-diaponeurosporenoate, i.e. the esterification of glucose at the C1'' position with the carboxyl group of 4,4'-diaponeurosporenic acid, to form glycosyl-4,4'-diaponeurosporenoate. This is a step in the biosynthesis of staphyloxanthin, an orange pigment present in most staphylococci strains.</text>
</comment>
<keyword evidence="3" id="KW-0328">Glycosyltransferase</keyword>
<dbReference type="Gene3D" id="3.90.550.10">
    <property type="entry name" value="Spore Coat Polysaccharide Biosynthesis Protein SpsA, Chain A"/>
    <property type="match status" value="1"/>
</dbReference>
<comment type="subcellular location">
    <subcellularLocation>
        <location evidence="1">Cell membrane</location>
    </subcellularLocation>
</comment>
<evidence type="ECO:0000256" key="2">
    <source>
        <dbReference type="ARBA" id="ARBA00022475"/>
    </source>
</evidence>
<sequence>MSASSPRGAGDVPAPDGSGGAQPLSVDVTVVIPTLNGERFLAEVLDAVAGQRFAGRIETLVIDSGSTDATLRIVRDRPDVRLHEIPNAEFGHGRTRNLGARLARGRVVAFLTQDATPAHDAWLGELVSPLDEAGVEAVVGRQVPRNTAVPLLKYDIERVFDGLGSADEPTIVDRTGLDGADADAVGFYSDVNSAARRDFLLRTIPYRDVPYSEDLLFARDVLEAGYRKAYAPAGSVRHSNEVGIREYAGRMFDETVSLRRIGHDVPSYSRIGALLRAGRGALVDTGRILRDPDYRMADRAKWLVVNPAYHLARWAGLRRGGRIDLGDAAGVARRSWEARQRRGVR</sequence>
<evidence type="ECO:0000256" key="4">
    <source>
        <dbReference type="ARBA" id="ARBA00022679"/>
    </source>
</evidence>
<protein>
    <recommendedName>
        <fullName evidence="9">4,4'-diaponeurosporenoate glycosyltransferase</fullName>
    </recommendedName>
</protein>
<evidence type="ECO:0000259" key="11">
    <source>
        <dbReference type="Pfam" id="PF00535"/>
    </source>
</evidence>
<comment type="similarity">
    <text evidence="8">Belongs to the glycosyltransferase 2 family. CrtQ subfamily.</text>
</comment>
<dbReference type="EMBL" id="VSSB01000001">
    <property type="protein sequence ID" value="TYL52531.1"/>
    <property type="molecule type" value="Genomic_DNA"/>
</dbReference>
<dbReference type="PANTHER" id="PTHR43646">
    <property type="entry name" value="GLYCOSYLTRANSFERASE"/>
    <property type="match status" value="1"/>
</dbReference>
<evidence type="ECO:0000313" key="13">
    <source>
        <dbReference type="Proteomes" id="UP000325243"/>
    </source>
</evidence>
<name>A0A5S4V5J5_9MICO</name>
<feature type="region of interest" description="Disordered" evidence="10">
    <location>
        <begin position="1"/>
        <end position="23"/>
    </location>
</feature>
<dbReference type="AlphaFoldDB" id="A0A5S4V5J5"/>
<dbReference type="Pfam" id="PF00535">
    <property type="entry name" value="Glycos_transf_2"/>
    <property type="match status" value="1"/>
</dbReference>
<dbReference type="PANTHER" id="PTHR43646:SF2">
    <property type="entry name" value="GLYCOSYLTRANSFERASE 2-LIKE DOMAIN-CONTAINING PROTEIN"/>
    <property type="match status" value="1"/>
</dbReference>
<evidence type="ECO:0000256" key="1">
    <source>
        <dbReference type="ARBA" id="ARBA00004236"/>
    </source>
</evidence>
<evidence type="ECO:0000256" key="6">
    <source>
        <dbReference type="ARBA" id="ARBA00037281"/>
    </source>
</evidence>